<comment type="subcellular location">
    <subcellularLocation>
        <location evidence="1">Cell membrane</location>
        <topology evidence="1">Single-pass type I membrane protein</topology>
    </subcellularLocation>
</comment>
<evidence type="ECO:0000313" key="7">
    <source>
        <dbReference type="Ensembl" id="ENSSTUP00000027417.1"/>
    </source>
</evidence>
<evidence type="ECO:0000256" key="1">
    <source>
        <dbReference type="ARBA" id="ARBA00004251"/>
    </source>
</evidence>
<protein>
    <submittedName>
        <fullName evidence="7">Uncharacterized protein</fullName>
    </submittedName>
</protein>
<dbReference type="Ensembl" id="ENSSTUT00000028704.1">
    <property type="protein sequence ID" value="ENSSTUP00000027417.1"/>
    <property type="gene ID" value="ENSSTUG00000011898.1"/>
</dbReference>
<dbReference type="AlphaFoldDB" id="A0A673XYV5"/>
<dbReference type="GO" id="GO:0098797">
    <property type="term" value="C:plasma membrane protein complex"/>
    <property type="evidence" value="ECO:0007669"/>
    <property type="project" value="UniProtKB-ARBA"/>
</dbReference>
<keyword evidence="4" id="KW-0391">Immunity</keyword>
<evidence type="ECO:0000256" key="4">
    <source>
        <dbReference type="ARBA" id="ARBA00022859"/>
    </source>
</evidence>
<dbReference type="GeneTree" id="ENSGT00990000210160"/>
<organism evidence="7 8">
    <name type="scientific">Salmo trutta</name>
    <name type="common">Brown trout</name>
    <dbReference type="NCBI Taxonomy" id="8032"/>
    <lineage>
        <taxon>Eukaryota</taxon>
        <taxon>Metazoa</taxon>
        <taxon>Chordata</taxon>
        <taxon>Craniata</taxon>
        <taxon>Vertebrata</taxon>
        <taxon>Euteleostomi</taxon>
        <taxon>Actinopterygii</taxon>
        <taxon>Neopterygii</taxon>
        <taxon>Teleostei</taxon>
        <taxon>Protacanthopterygii</taxon>
        <taxon>Salmoniformes</taxon>
        <taxon>Salmonidae</taxon>
        <taxon>Salmoninae</taxon>
        <taxon>Salmo</taxon>
    </lineage>
</organism>
<dbReference type="OMA" id="TFRMSAF"/>
<keyword evidence="3" id="KW-0597">Phosphoprotein</keyword>
<proteinExistence type="predicted"/>
<evidence type="ECO:0000256" key="6">
    <source>
        <dbReference type="SAM" id="Phobius"/>
    </source>
</evidence>
<dbReference type="GO" id="GO:0002376">
    <property type="term" value="P:immune system process"/>
    <property type="evidence" value="ECO:0007669"/>
    <property type="project" value="UniProtKB-KW"/>
</dbReference>
<dbReference type="Proteomes" id="UP000472277">
    <property type="component" value="Chromosome 20"/>
</dbReference>
<keyword evidence="5" id="KW-0675">Receptor</keyword>
<evidence type="ECO:0000256" key="3">
    <source>
        <dbReference type="ARBA" id="ARBA00022553"/>
    </source>
</evidence>
<dbReference type="Pfam" id="PF11628">
    <property type="entry name" value="TCR_zetazeta"/>
    <property type="match status" value="1"/>
</dbReference>
<keyword evidence="8" id="KW-1185">Reference proteome</keyword>
<dbReference type="InParanoid" id="A0A673XYV5"/>
<reference evidence="7" key="2">
    <citation type="submission" date="2025-09" db="UniProtKB">
        <authorList>
            <consortium name="Ensembl"/>
        </authorList>
    </citation>
    <scope>IDENTIFICATION</scope>
</reference>
<evidence type="ECO:0000256" key="5">
    <source>
        <dbReference type="ARBA" id="ARBA00023170"/>
    </source>
</evidence>
<reference evidence="7" key="1">
    <citation type="submission" date="2025-08" db="UniProtKB">
        <authorList>
            <consortium name="Ensembl"/>
        </authorList>
    </citation>
    <scope>IDENTIFICATION</scope>
</reference>
<keyword evidence="6" id="KW-0812">Transmembrane</keyword>
<keyword evidence="6" id="KW-1133">Transmembrane helix</keyword>
<name>A0A673XYV5_SALTR</name>
<accession>A0A673XYV5</accession>
<evidence type="ECO:0000256" key="2">
    <source>
        <dbReference type="ARBA" id="ARBA00022475"/>
    </source>
</evidence>
<evidence type="ECO:0000313" key="8">
    <source>
        <dbReference type="Proteomes" id="UP000472277"/>
    </source>
</evidence>
<keyword evidence="6" id="KW-0472">Membrane</keyword>
<feature type="transmembrane region" description="Helical" evidence="6">
    <location>
        <begin position="44"/>
        <end position="68"/>
    </location>
</feature>
<dbReference type="InterPro" id="IPR021663">
    <property type="entry name" value="CD3_zeta/IgE_Fc_rcpt_gamma"/>
</dbReference>
<keyword evidence="2" id="KW-1003">Cell membrane</keyword>
<sequence length="92" mass="10095">MWILKQHLKTSVRKLKLGHSSSSVCPVEASLNEPVICYILDGVLILYSIITTVLFFIVKVTLIGWISFTLRSNSSQTISIGLRSGDCGGQVI</sequence>